<dbReference type="Proteomes" id="UP000886934">
    <property type="component" value="Unassembled WGS sequence"/>
</dbReference>
<dbReference type="AlphaFoldDB" id="A0A9P3L6T3"/>
<dbReference type="EMBL" id="BPNN01000133">
    <property type="protein sequence ID" value="GJA65832.1"/>
    <property type="molecule type" value="Genomic_DNA"/>
</dbReference>
<evidence type="ECO:0000313" key="4">
    <source>
        <dbReference type="EMBL" id="GJA65832.1"/>
    </source>
</evidence>
<keyword evidence="1" id="KW-0732">Signal</keyword>
<dbReference type="InterPro" id="IPR023346">
    <property type="entry name" value="Lysozyme-like_dom_sf"/>
</dbReference>
<proteinExistence type="predicted"/>
<reference evidence="5 6" key="1">
    <citation type="submission" date="2021-07" db="EMBL/GenBank/DDBJ databases">
        <title>Draft genome sequence of carbapenem-resistant Aeromonas spp. in Japan.</title>
        <authorList>
            <person name="Maehana S."/>
            <person name="Suzuki M."/>
            <person name="Kitasato H."/>
        </authorList>
    </citation>
    <scope>NUCLEOTIDE SEQUENCE [LARGE SCALE GENOMIC DNA]</scope>
    <source>
        <strain evidence="2">KAM343</strain>
        <strain evidence="3">KAM348</strain>
        <strain evidence="4">KAM351</strain>
        <strain evidence="5 6">KAM382</strain>
    </source>
</reference>
<dbReference type="EMBL" id="BPOP01000093">
    <property type="protein sequence ID" value="GJB94307.1"/>
    <property type="molecule type" value="Genomic_DNA"/>
</dbReference>
<dbReference type="EMBL" id="BPNI01000047">
    <property type="protein sequence ID" value="GJA41653.1"/>
    <property type="molecule type" value="Genomic_DNA"/>
</dbReference>
<dbReference type="Proteomes" id="UP000887009">
    <property type="component" value="Unassembled WGS sequence"/>
</dbReference>
<evidence type="ECO:0008006" key="7">
    <source>
        <dbReference type="Google" id="ProtNLM"/>
    </source>
</evidence>
<evidence type="ECO:0000313" key="6">
    <source>
        <dbReference type="Proteomes" id="UP000737420"/>
    </source>
</evidence>
<sequence>MFMLTRTACLVALVWALPGQSAMTIQPDPQNSGGYVMAAADLASAAQAKTANLMYGIWSHALATRPNSVVEAIVARAPGNPDNVKRVERVFTESDWEFLTQMAAPEYTYERFLRAVGKFPAFCGDYTDGRNADAICKKSIITAFAHFAQETGGHIAKENVSDNPLGLEEWQ</sequence>
<evidence type="ECO:0000313" key="3">
    <source>
        <dbReference type="EMBL" id="GJA56868.1"/>
    </source>
</evidence>
<dbReference type="Gene3D" id="1.10.530.10">
    <property type="match status" value="1"/>
</dbReference>
<feature type="signal peptide" evidence="1">
    <location>
        <begin position="1"/>
        <end position="21"/>
    </location>
</feature>
<dbReference type="EMBL" id="BPNL01000105">
    <property type="protein sequence ID" value="GJA56868.1"/>
    <property type="molecule type" value="Genomic_DNA"/>
</dbReference>
<protein>
    <recommendedName>
        <fullName evidence="7">Chromosome segregation ATPase</fullName>
    </recommendedName>
</protein>
<organism evidence="5 6">
    <name type="scientific">Aeromonas caviae</name>
    <name type="common">Aeromonas punctata</name>
    <dbReference type="NCBI Taxonomy" id="648"/>
    <lineage>
        <taxon>Bacteria</taxon>
        <taxon>Pseudomonadati</taxon>
        <taxon>Pseudomonadota</taxon>
        <taxon>Gammaproteobacteria</taxon>
        <taxon>Aeromonadales</taxon>
        <taxon>Aeromonadaceae</taxon>
        <taxon>Aeromonas</taxon>
    </lineage>
</organism>
<gene>
    <name evidence="2" type="ORF">KAM343_24490</name>
    <name evidence="3" type="ORF">KAM348_42910</name>
    <name evidence="4" type="ORF">KAM351_44430</name>
    <name evidence="5" type="ORF">KAM382_43680</name>
</gene>
<dbReference type="Proteomes" id="UP000737420">
    <property type="component" value="Unassembled WGS sequence"/>
</dbReference>
<dbReference type="SUPFAM" id="SSF53955">
    <property type="entry name" value="Lysozyme-like"/>
    <property type="match status" value="1"/>
</dbReference>
<dbReference type="Proteomes" id="UP000886939">
    <property type="component" value="Unassembled WGS sequence"/>
</dbReference>
<evidence type="ECO:0000313" key="5">
    <source>
        <dbReference type="EMBL" id="GJB94307.1"/>
    </source>
</evidence>
<comment type="caution">
    <text evidence="5">The sequence shown here is derived from an EMBL/GenBank/DDBJ whole genome shotgun (WGS) entry which is preliminary data.</text>
</comment>
<feature type="chain" id="PRO_5044465081" description="Chromosome segregation ATPase" evidence="1">
    <location>
        <begin position="22"/>
        <end position="171"/>
    </location>
</feature>
<evidence type="ECO:0000256" key="1">
    <source>
        <dbReference type="SAM" id="SignalP"/>
    </source>
</evidence>
<evidence type="ECO:0000313" key="2">
    <source>
        <dbReference type="EMBL" id="GJA41653.1"/>
    </source>
</evidence>
<accession>A0A9P3L6T3</accession>
<name>A0A9P3L6T3_AERCA</name>